<protein>
    <submittedName>
        <fullName evidence="3">Uncharacterized protein</fullName>
    </submittedName>
</protein>
<sequence length="620" mass="67539">MDRLRKLEQQSSMDSPTASPVSMSPLHRHARSSSGLANVRKPQNLAAKAAAQRLAQVMGQGGDDEEEDDDDLIVDYNPTGSLGGLGLAAGRSARPRSRSPKSVRSATAEQLASVRGRPSLSVKSNEQTSSRPSAAARSSPQPSTNSVEQVLPTTQASASKSETESAEPAEARSSVLTSRPSLSVRTGSQPRSSSAGRSSVSTAPTEQPSSARSLSAGRSPISVNVSDVNLSGRSPMSFHPSEQPRSASTARPSGIKPVPMVPSAVTISLKQQGPPSPGSNKRFSLDLGSMKVREPKEPNNQLSSTALQDELRLAEERFQEAEARAKQLEKQVASLGEGVSLEARLLSRQAPILFNKSFLCGPVLLYSSDSHLFTVQKRGSLAAKGGIYLDIAEAKHEYWSSLAPLPLEIVMAAGQKAKDDNLSVDNDLDQRNTSELSGDSNAESMLIVEKGLRELAVLKIEDAVRLAMAQQRRKNMQKESLAEDVRSPTQKYSEAYELSPEETEEVQFKQGQGFHPPDFIEICAGIAGIAQTPQSPLPFQAWLLYFWRRAKNHCLEEDIADDRVNFWINHSARATTSHDAVDVERGIMEMRKLGLEIQLWEETRRWINEQDSHAKRQTSF</sequence>
<organism evidence="3 4">
    <name type="scientific">Carnegiea gigantea</name>
    <dbReference type="NCBI Taxonomy" id="171969"/>
    <lineage>
        <taxon>Eukaryota</taxon>
        <taxon>Viridiplantae</taxon>
        <taxon>Streptophyta</taxon>
        <taxon>Embryophyta</taxon>
        <taxon>Tracheophyta</taxon>
        <taxon>Spermatophyta</taxon>
        <taxon>Magnoliopsida</taxon>
        <taxon>eudicotyledons</taxon>
        <taxon>Gunneridae</taxon>
        <taxon>Pentapetalae</taxon>
        <taxon>Caryophyllales</taxon>
        <taxon>Cactineae</taxon>
        <taxon>Cactaceae</taxon>
        <taxon>Cactoideae</taxon>
        <taxon>Echinocereeae</taxon>
        <taxon>Carnegiea</taxon>
    </lineage>
</organism>
<feature type="compositionally biased region" description="Low complexity" evidence="2">
    <location>
        <begin position="156"/>
        <end position="174"/>
    </location>
</feature>
<dbReference type="PANTHER" id="PTHR31762:SF10">
    <property type="entry name" value="FAS-BINDING FACTOR-LIKE PROTEIN"/>
    <property type="match status" value="1"/>
</dbReference>
<feature type="coiled-coil region" evidence="1">
    <location>
        <begin position="304"/>
        <end position="338"/>
    </location>
</feature>
<dbReference type="GO" id="GO:0000911">
    <property type="term" value="P:cytokinesis by cell plate formation"/>
    <property type="evidence" value="ECO:0007669"/>
    <property type="project" value="InterPro"/>
</dbReference>
<dbReference type="AlphaFoldDB" id="A0A9Q1KC31"/>
<feature type="compositionally biased region" description="Polar residues" evidence="2">
    <location>
        <begin position="221"/>
        <end position="234"/>
    </location>
</feature>
<feature type="compositionally biased region" description="Acidic residues" evidence="2">
    <location>
        <begin position="62"/>
        <end position="73"/>
    </location>
</feature>
<evidence type="ECO:0000313" key="4">
    <source>
        <dbReference type="Proteomes" id="UP001153076"/>
    </source>
</evidence>
<evidence type="ECO:0000313" key="3">
    <source>
        <dbReference type="EMBL" id="KAJ8440151.1"/>
    </source>
</evidence>
<dbReference type="InterPro" id="IPR040321">
    <property type="entry name" value="SCD2-like"/>
</dbReference>
<feature type="compositionally biased region" description="Polar residues" evidence="2">
    <location>
        <begin position="175"/>
        <end position="186"/>
    </location>
</feature>
<name>A0A9Q1KC31_9CARY</name>
<dbReference type="OrthoDB" id="2014962at2759"/>
<comment type="caution">
    <text evidence="3">The sequence shown here is derived from an EMBL/GenBank/DDBJ whole genome shotgun (WGS) entry which is preliminary data.</text>
</comment>
<accession>A0A9Q1KC31</accession>
<feature type="compositionally biased region" description="Low complexity" evidence="2">
    <location>
        <begin position="45"/>
        <end position="56"/>
    </location>
</feature>
<evidence type="ECO:0000256" key="1">
    <source>
        <dbReference type="SAM" id="Coils"/>
    </source>
</evidence>
<keyword evidence="4" id="KW-1185">Reference proteome</keyword>
<feature type="compositionally biased region" description="Low complexity" evidence="2">
    <location>
        <begin position="127"/>
        <end position="144"/>
    </location>
</feature>
<reference evidence="3" key="1">
    <citation type="submission" date="2022-04" db="EMBL/GenBank/DDBJ databases">
        <title>Carnegiea gigantea Genome sequencing and assembly v2.</title>
        <authorList>
            <person name="Copetti D."/>
            <person name="Sanderson M.J."/>
            <person name="Burquez A."/>
            <person name="Wojciechowski M.F."/>
        </authorList>
    </citation>
    <scope>NUCLEOTIDE SEQUENCE</scope>
    <source>
        <strain evidence="3">SGP5-SGP5p</strain>
        <tissue evidence="3">Aerial part</tissue>
    </source>
</reference>
<feature type="region of interest" description="Disordered" evidence="2">
    <location>
        <begin position="1"/>
        <end position="259"/>
    </location>
</feature>
<dbReference type="EMBL" id="JAKOGI010000197">
    <property type="protein sequence ID" value="KAJ8440151.1"/>
    <property type="molecule type" value="Genomic_DNA"/>
</dbReference>
<proteinExistence type="predicted"/>
<feature type="compositionally biased region" description="Polar residues" evidence="2">
    <location>
        <begin position="145"/>
        <end position="155"/>
    </location>
</feature>
<feature type="compositionally biased region" description="Polar residues" evidence="2">
    <location>
        <begin position="9"/>
        <end position="22"/>
    </location>
</feature>
<feature type="compositionally biased region" description="Low complexity" evidence="2">
    <location>
        <begin position="187"/>
        <end position="204"/>
    </location>
</feature>
<evidence type="ECO:0000256" key="2">
    <source>
        <dbReference type="SAM" id="MobiDB-lite"/>
    </source>
</evidence>
<dbReference type="PANTHER" id="PTHR31762">
    <property type="entry name" value="FAS-BINDING FACTOR-LIKE PROTEIN"/>
    <property type="match status" value="1"/>
</dbReference>
<gene>
    <name evidence="3" type="ORF">Cgig2_003476</name>
</gene>
<dbReference type="Proteomes" id="UP001153076">
    <property type="component" value="Unassembled WGS sequence"/>
</dbReference>
<keyword evidence="1" id="KW-0175">Coiled coil</keyword>